<evidence type="ECO:0000313" key="11">
    <source>
        <dbReference type="EMBL" id="RQW99668.1"/>
    </source>
</evidence>
<dbReference type="Pfam" id="PF01385">
    <property type="entry name" value="OrfB_IS605"/>
    <property type="match status" value="1"/>
</dbReference>
<protein>
    <submittedName>
        <fullName evidence="11">Transposase</fullName>
    </submittedName>
</protein>
<dbReference type="AlphaFoldDB" id="A0A3N9WGA1"/>
<keyword evidence="12" id="KW-1185">Reference proteome</keyword>
<evidence type="ECO:0000256" key="6">
    <source>
        <dbReference type="ARBA" id="ARBA00023172"/>
    </source>
</evidence>
<comment type="caution">
    <text evidence="11">The sequence shown here is derived from an EMBL/GenBank/DDBJ whole genome shotgun (WGS) entry which is preliminary data.</text>
</comment>
<keyword evidence="5" id="KW-0238">DNA-binding</keyword>
<proteinExistence type="inferred from homology"/>
<feature type="compositionally biased region" description="Basic and acidic residues" evidence="7">
    <location>
        <begin position="385"/>
        <end position="400"/>
    </location>
</feature>
<dbReference type="InterPro" id="IPR010095">
    <property type="entry name" value="Cas12f1-like_TNB"/>
</dbReference>
<evidence type="ECO:0000259" key="8">
    <source>
        <dbReference type="Pfam" id="PF01385"/>
    </source>
</evidence>
<evidence type="ECO:0000256" key="7">
    <source>
        <dbReference type="SAM" id="MobiDB-lite"/>
    </source>
</evidence>
<comment type="similarity">
    <text evidence="1">In the C-terminal section; belongs to the transposase 35 family.</text>
</comment>
<evidence type="ECO:0000256" key="2">
    <source>
        <dbReference type="ARBA" id="ARBA00022578"/>
    </source>
</evidence>
<organism evidence="11 12">
    <name type="scientific">Micromonospora inaquosa</name>
    <dbReference type="NCBI Taxonomy" id="2203716"/>
    <lineage>
        <taxon>Bacteria</taxon>
        <taxon>Bacillati</taxon>
        <taxon>Actinomycetota</taxon>
        <taxon>Actinomycetes</taxon>
        <taxon>Micromonosporales</taxon>
        <taxon>Micromonosporaceae</taxon>
        <taxon>Micromonospora</taxon>
    </lineage>
</organism>
<dbReference type="InterPro" id="IPR001959">
    <property type="entry name" value="Transposase"/>
</dbReference>
<dbReference type="GO" id="GO:0032196">
    <property type="term" value="P:transposition"/>
    <property type="evidence" value="ECO:0007669"/>
    <property type="project" value="UniProtKB-KW"/>
</dbReference>
<evidence type="ECO:0000259" key="9">
    <source>
        <dbReference type="Pfam" id="PF07282"/>
    </source>
</evidence>
<feature type="domain" description="Probable transposase IS891/IS1136/IS1341" evidence="8">
    <location>
        <begin position="173"/>
        <end position="282"/>
    </location>
</feature>
<dbReference type="EMBL" id="QGSZ01000264">
    <property type="protein sequence ID" value="RQW99668.1"/>
    <property type="molecule type" value="Genomic_DNA"/>
</dbReference>
<dbReference type="GO" id="GO:0006310">
    <property type="term" value="P:DNA recombination"/>
    <property type="evidence" value="ECO:0007669"/>
    <property type="project" value="UniProtKB-KW"/>
</dbReference>
<feature type="region of interest" description="Disordered" evidence="7">
    <location>
        <begin position="380"/>
        <end position="400"/>
    </location>
</feature>
<keyword evidence="3" id="KW-0479">Metal-binding</keyword>
<evidence type="ECO:0000313" key="12">
    <source>
        <dbReference type="Proteomes" id="UP000282312"/>
    </source>
</evidence>
<dbReference type="OrthoDB" id="6230307at2"/>
<evidence type="ECO:0000256" key="1">
    <source>
        <dbReference type="ARBA" id="ARBA00008761"/>
    </source>
</evidence>
<evidence type="ECO:0000259" key="10">
    <source>
        <dbReference type="Pfam" id="PF12323"/>
    </source>
</evidence>
<dbReference type="Proteomes" id="UP000282312">
    <property type="component" value="Unassembled WGS sequence"/>
</dbReference>
<reference evidence="11 12" key="1">
    <citation type="submission" date="2018-05" db="EMBL/GenBank/DDBJ databases">
        <title>Micromonospora from Atacama Desert.</title>
        <authorList>
            <person name="Carro L."/>
            <person name="Goodfellow M."/>
            <person name="Klenk H.-P."/>
        </authorList>
    </citation>
    <scope>NUCLEOTIDE SEQUENCE [LARGE SCALE GENOMIC DNA]</scope>
    <source>
        <strain evidence="11 12">LB39</strain>
    </source>
</reference>
<feature type="domain" description="Transposase putative helix-turn-helix" evidence="10">
    <location>
        <begin position="1"/>
        <end position="44"/>
    </location>
</feature>
<dbReference type="InterPro" id="IPR021027">
    <property type="entry name" value="Transposase_put_HTH"/>
</dbReference>
<dbReference type="Pfam" id="PF07282">
    <property type="entry name" value="Cas12f1-like_TNB"/>
    <property type="match status" value="1"/>
</dbReference>
<dbReference type="GO" id="GO:0003677">
    <property type="term" value="F:DNA binding"/>
    <property type="evidence" value="ECO:0007669"/>
    <property type="project" value="UniProtKB-KW"/>
</dbReference>
<name>A0A3N9WGA1_9ACTN</name>
<keyword evidence="4" id="KW-0862">Zinc</keyword>
<keyword evidence="6" id="KW-0233">DNA recombination</keyword>
<dbReference type="Pfam" id="PF12323">
    <property type="entry name" value="HTH_OrfB_IS605"/>
    <property type="match status" value="1"/>
</dbReference>
<accession>A0A3N9WGA1</accession>
<dbReference type="NCBIfam" id="NF040570">
    <property type="entry name" value="guided_TnpB"/>
    <property type="match status" value="1"/>
</dbReference>
<keyword evidence="2" id="KW-0815">Transposition</keyword>
<gene>
    <name evidence="11" type="ORF">DLJ59_23915</name>
</gene>
<evidence type="ECO:0000256" key="3">
    <source>
        <dbReference type="ARBA" id="ARBA00022723"/>
    </source>
</evidence>
<sequence>MLLRFNFRVYPTSGQQEALARAFGCARVVFNDGLRARQQAREAGLPYVTDAELSRQVTAAKLTPERAWLGEVSSVVLQQALADLNTAYRNFFTSISGKRKGRTVAAPRFRSRKDNRQAIRFTANARFKVLDNGRLRLPKIGDVQVRWSRTLPAMPTSVTVIRDGAGRYFASFVVQITDAPLLETDCEIGIDLGLTHFAVMSDGTKVTAPKFLRRAARKLKRLQQDLSRKTKGSNRRKKAVVKVARAHARVADTRRDWQHKLSTAIIRDNQAVYVEDLCVSGLGRTRLAKSVHDAGWAQFTAMLEYKAVRYGRTFARVDRFFPSTRMCSDCGRVTDKMTLNVRTWVCPCGSDHDRDVNAARNIRAAGRADLNGRGAQIRPASVPAPRREAVTHRELAPSGV</sequence>
<evidence type="ECO:0000256" key="4">
    <source>
        <dbReference type="ARBA" id="ARBA00022833"/>
    </source>
</evidence>
<dbReference type="GO" id="GO:0046872">
    <property type="term" value="F:metal ion binding"/>
    <property type="evidence" value="ECO:0007669"/>
    <property type="project" value="UniProtKB-KW"/>
</dbReference>
<feature type="domain" description="Cas12f1-like TNB" evidence="9">
    <location>
        <begin position="296"/>
        <end position="362"/>
    </location>
</feature>
<evidence type="ECO:0000256" key="5">
    <source>
        <dbReference type="ARBA" id="ARBA00023125"/>
    </source>
</evidence>